<protein>
    <submittedName>
        <fullName evidence="1">(salmon louse) hypothetical protein</fullName>
    </submittedName>
</protein>
<dbReference type="EMBL" id="HG994582">
    <property type="protein sequence ID" value="CAF2893031.1"/>
    <property type="molecule type" value="Genomic_DNA"/>
</dbReference>
<keyword evidence="2" id="KW-1185">Reference proteome</keyword>
<dbReference type="Proteomes" id="UP000675881">
    <property type="component" value="Chromosome 3"/>
</dbReference>
<organism evidence="1 2">
    <name type="scientific">Lepeophtheirus salmonis</name>
    <name type="common">Salmon louse</name>
    <name type="synonym">Caligus salmonis</name>
    <dbReference type="NCBI Taxonomy" id="72036"/>
    <lineage>
        <taxon>Eukaryota</taxon>
        <taxon>Metazoa</taxon>
        <taxon>Ecdysozoa</taxon>
        <taxon>Arthropoda</taxon>
        <taxon>Crustacea</taxon>
        <taxon>Multicrustacea</taxon>
        <taxon>Hexanauplia</taxon>
        <taxon>Copepoda</taxon>
        <taxon>Siphonostomatoida</taxon>
        <taxon>Caligidae</taxon>
        <taxon>Lepeophtheirus</taxon>
    </lineage>
</organism>
<accession>A0A7R8CQA4</accession>
<dbReference type="AlphaFoldDB" id="A0A7R8CQA4"/>
<gene>
    <name evidence="1" type="ORF">LSAA_6958</name>
</gene>
<name>A0A7R8CQA4_LEPSM</name>
<sequence length="103" mass="11579">MRGHHIIVFTLFFLIHKGSSTLCYIGNSSFHRISDIIDCTNNGLLETELYCRNITSPDGSIHRSCVSMSQYDSSWEEFGCQSSNGGFIRCICGHDFCNCSLEL</sequence>
<evidence type="ECO:0000313" key="2">
    <source>
        <dbReference type="Proteomes" id="UP000675881"/>
    </source>
</evidence>
<evidence type="ECO:0000313" key="1">
    <source>
        <dbReference type="EMBL" id="CAF2893031.1"/>
    </source>
</evidence>
<reference evidence="1" key="1">
    <citation type="submission" date="2021-02" db="EMBL/GenBank/DDBJ databases">
        <authorList>
            <person name="Bekaert M."/>
        </authorList>
    </citation>
    <scope>NUCLEOTIDE SEQUENCE</scope>
    <source>
        <strain evidence="1">IoA-00</strain>
    </source>
</reference>
<proteinExistence type="predicted"/>